<keyword evidence="8" id="KW-0862">Zinc</keyword>
<dbReference type="GO" id="GO:0008143">
    <property type="term" value="F:poly(A) binding"/>
    <property type="evidence" value="ECO:0007669"/>
    <property type="project" value="TreeGrafter"/>
</dbReference>
<evidence type="ECO:0000259" key="10">
    <source>
        <dbReference type="PROSITE" id="PS50103"/>
    </source>
</evidence>
<dbReference type="GO" id="GO:0000932">
    <property type="term" value="C:P-body"/>
    <property type="evidence" value="ECO:0007669"/>
    <property type="project" value="TreeGrafter"/>
</dbReference>
<evidence type="ECO:0000313" key="11">
    <source>
        <dbReference type="EMBL" id="KAK4215838.1"/>
    </source>
</evidence>
<reference evidence="11" key="1">
    <citation type="journal article" date="2023" name="Mol. Phylogenet. Evol.">
        <title>Genome-scale phylogeny and comparative genomics of the fungal order Sordariales.</title>
        <authorList>
            <person name="Hensen N."/>
            <person name="Bonometti L."/>
            <person name="Westerberg I."/>
            <person name="Brannstrom I.O."/>
            <person name="Guillou S."/>
            <person name="Cros-Aarteil S."/>
            <person name="Calhoun S."/>
            <person name="Haridas S."/>
            <person name="Kuo A."/>
            <person name="Mondo S."/>
            <person name="Pangilinan J."/>
            <person name="Riley R."/>
            <person name="LaButti K."/>
            <person name="Andreopoulos B."/>
            <person name="Lipzen A."/>
            <person name="Chen C."/>
            <person name="Yan M."/>
            <person name="Daum C."/>
            <person name="Ng V."/>
            <person name="Clum A."/>
            <person name="Steindorff A."/>
            <person name="Ohm R.A."/>
            <person name="Martin F."/>
            <person name="Silar P."/>
            <person name="Natvig D.O."/>
            <person name="Lalanne C."/>
            <person name="Gautier V."/>
            <person name="Ament-Velasquez S.L."/>
            <person name="Kruys A."/>
            <person name="Hutchinson M.I."/>
            <person name="Powell A.J."/>
            <person name="Barry K."/>
            <person name="Miller A.N."/>
            <person name="Grigoriev I.V."/>
            <person name="Debuchy R."/>
            <person name="Gladieux P."/>
            <person name="Hiltunen Thoren M."/>
            <person name="Johannesson H."/>
        </authorList>
    </citation>
    <scope>NUCLEOTIDE SEQUENCE</scope>
    <source>
        <strain evidence="11">PSN293</strain>
    </source>
</reference>
<feature type="binding site" evidence="7">
    <location>
        <begin position="350"/>
        <end position="357"/>
    </location>
    <ligand>
        <name>ATP</name>
        <dbReference type="ChEBI" id="CHEBI:30616"/>
    </ligand>
</feature>
<feature type="binding site" evidence="7">
    <location>
        <begin position="414"/>
        <end position="415"/>
    </location>
    <ligand>
        <name>ATP</name>
        <dbReference type="ChEBI" id="CHEBI:30616"/>
    </ligand>
</feature>
<evidence type="ECO:0000256" key="1">
    <source>
        <dbReference type="ARBA" id="ARBA00004496"/>
    </source>
</evidence>
<dbReference type="Pfam" id="PF25586">
    <property type="entry name" value="zf-CCCH_PAN3"/>
    <property type="match status" value="1"/>
</dbReference>
<dbReference type="Gene3D" id="1.10.287.3700">
    <property type="match status" value="1"/>
</dbReference>
<evidence type="ECO:0000256" key="2">
    <source>
        <dbReference type="ARBA" id="ARBA00022490"/>
    </source>
</evidence>
<dbReference type="InterPro" id="IPR041332">
    <property type="entry name" value="Pan3_CK"/>
</dbReference>
<evidence type="ECO:0000256" key="6">
    <source>
        <dbReference type="ARBA" id="ARBA00023054"/>
    </source>
</evidence>
<comment type="domain">
    <text evidence="7">The N-terminal zinc finger binds to poly(A) RNA.</text>
</comment>
<organism evidence="11 12">
    <name type="scientific">Rhypophila decipiens</name>
    <dbReference type="NCBI Taxonomy" id="261697"/>
    <lineage>
        <taxon>Eukaryota</taxon>
        <taxon>Fungi</taxon>
        <taxon>Dikarya</taxon>
        <taxon>Ascomycota</taxon>
        <taxon>Pezizomycotina</taxon>
        <taxon>Sordariomycetes</taxon>
        <taxon>Sordariomycetidae</taxon>
        <taxon>Sordariales</taxon>
        <taxon>Naviculisporaceae</taxon>
        <taxon>Rhypophila</taxon>
    </lineage>
</organism>
<comment type="subcellular location">
    <subcellularLocation>
        <location evidence="1 7">Cytoplasm</location>
    </subcellularLocation>
</comment>
<dbReference type="HAMAP" id="MF_03181">
    <property type="entry name" value="PAN3"/>
    <property type="match status" value="1"/>
</dbReference>
<keyword evidence="8" id="KW-0863">Zinc-finger</keyword>
<feature type="binding site" evidence="7">
    <location>
        <position position="301"/>
    </location>
    <ligand>
        <name>ATP</name>
        <dbReference type="ChEBI" id="CHEBI:30616"/>
    </ligand>
</feature>
<proteinExistence type="inferred from homology"/>
<sequence>MAAARYPPTDLRRQVGSPKSSKGSELNRDTPCRNIRIYGRCRYEDSGCTFNHDMDQNSSKKEFTPKKTLNVESLPFTPSNPMLQPQQQKPQHVAASKKSALSAANAAVFTPGAAASSSASAMQPKAQQTKFNVESREFKPQNYESTGNAMVQNNDPFSAGHYNMNSMSPAVNQYSNYSIYAPDQAGLAPPPPLYPQPPAQSFLTPPQYHFYQPGLMDSYRSDLQPYQQTTYDFFIPSKTRVDLTEKMWASVQTMDGLPQLENYHSLFSLDINTRKNVTTFGFPSWLYKAKSRKNGKYYALRRIAGYRLSNERALHAVKDWKKIKNANIVTVHEAFTVRQFHDSSLIFAYDYHPLAKTLHQQHFPAQPPTTAARGPRAAPKNIDEPILWGYICQIANALKDIHSSNLAARCIDLTKIIITSQNRIRLSACSVLDVLQFEDQRPLQELQQEDLLSFGKVILALATNNPNIQPGNAKAAMEGLGTRYTVPFKNAVTWLCTPAAIAEDWTIKCFLSGISGHLAKALDNSFSAYDEQTSILAQELENGRAARLMMKLAVINDRPVRGLPSPNWSEAHERNLLKLFRDYVFHQVDAEGRPVLDIGHMLSCMNKLDAGTDERVLLTSLDNETVIVCTYKEVKQMLNRSFNELMRCSSSRDGNPE</sequence>
<keyword evidence="3 7" id="KW-0507">mRNA processing</keyword>
<dbReference type="PROSITE" id="PS50103">
    <property type="entry name" value="ZF_C3H1"/>
    <property type="match status" value="1"/>
</dbReference>
<evidence type="ECO:0000256" key="5">
    <source>
        <dbReference type="ARBA" id="ARBA00022840"/>
    </source>
</evidence>
<dbReference type="Gene3D" id="1.10.510.10">
    <property type="entry name" value="Transferase(Phosphotransferase) domain 1"/>
    <property type="match status" value="1"/>
</dbReference>
<protein>
    <recommendedName>
        <fullName evidence="7">PAN2-PAN3 deadenylation complex subunit PAN3</fullName>
    </recommendedName>
    <alternativeName>
        <fullName evidence="7">PAB1P-dependent poly(A)-specific ribonuclease</fullName>
    </alternativeName>
    <alternativeName>
        <fullName evidence="7">Poly(A)-nuclease deadenylation complex subunit 3</fullName>
        <shortName evidence="7">PAN deadenylation complex subunit 3</shortName>
    </alternativeName>
</protein>
<dbReference type="InterPro" id="IPR000571">
    <property type="entry name" value="Znf_CCCH"/>
</dbReference>
<dbReference type="Gene3D" id="1.20.5.5160">
    <property type="match status" value="1"/>
</dbReference>
<evidence type="ECO:0000256" key="9">
    <source>
        <dbReference type="SAM" id="MobiDB-lite"/>
    </source>
</evidence>
<evidence type="ECO:0000256" key="8">
    <source>
        <dbReference type="PROSITE-ProRule" id="PRU00723"/>
    </source>
</evidence>
<keyword evidence="2 7" id="KW-0963">Cytoplasm</keyword>
<feature type="domain" description="C3H1-type" evidence="10">
    <location>
        <begin position="26"/>
        <end position="55"/>
    </location>
</feature>
<dbReference type="PANTHER" id="PTHR12272:SF11">
    <property type="entry name" value="PAN2-PAN3 DEADENYLATION COMPLEX SUBUNIT PAN3"/>
    <property type="match status" value="1"/>
</dbReference>
<evidence type="ECO:0000313" key="12">
    <source>
        <dbReference type="Proteomes" id="UP001301769"/>
    </source>
</evidence>
<keyword evidence="4 7" id="KW-0547">Nucleotide-binding</keyword>
<feature type="region of interest" description="Knob domain" evidence="7">
    <location>
        <begin position="555"/>
        <end position="657"/>
    </location>
</feature>
<comment type="caution">
    <text evidence="7">Lacks conserved residue(s) required for the propagation of feature annotation.</text>
</comment>
<keyword evidence="5 7" id="KW-0067">ATP-binding</keyword>
<comment type="similarity">
    <text evidence="7">Belongs to the protein kinase superfamily. PAN3 family.</text>
</comment>
<comment type="domain">
    <text evidence="7">The pseudokinase domain, the coiled-coil (CC), and C-terminal knob domain (CK) form a structural unit (PKC) that forms an extensive high-affinity interaction surface for PAN2.</text>
</comment>
<reference evidence="11" key="2">
    <citation type="submission" date="2023-05" db="EMBL/GenBank/DDBJ databases">
        <authorList>
            <consortium name="Lawrence Berkeley National Laboratory"/>
            <person name="Steindorff A."/>
            <person name="Hensen N."/>
            <person name="Bonometti L."/>
            <person name="Westerberg I."/>
            <person name="Brannstrom I.O."/>
            <person name="Guillou S."/>
            <person name="Cros-Aarteil S."/>
            <person name="Calhoun S."/>
            <person name="Haridas S."/>
            <person name="Kuo A."/>
            <person name="Mondo S."/>
            <person name="Pangilinan J."/>
            <person name="Riley R."/>
            <person name="Labutti K."/>
            <person name="Andreopoulos B."/>
            <person name="Lipzen A."/>
            <person name="Chen C."/>
            <person name="Yanf M."/>
            <person name="Daum C."/>
            <person name="Ng V."/>
            <person name="Clum A."/>
            <person name="Ohm R."/>
            <person name="Martin F."/>
            <person name="Silar P."/>
            <person name="Natvig D."/>
            <person name="Lalanne C."/>
            <person name="Gautier V."/>
            <person name="Ament-Velasquez S.L."/>
            <person name="Kruys A."/>
            <person name="Hutchinson M.I."/>
            <person name="Powell A.J."/>
            <person name="Barry K."/>
            <person name="Miller A.N."/>
            <person name="Grigoriev I.V."/>
            <person name="Debuchy R."/>
            <person name="Gladieux P."/>
            <person name="Thoren M.H."/>
            <person name="Johannesson H."/>
        </authorList>
    </citation>
    <scope>NUCLEOTIDE SEQUENCE</scope>
    <source>
        <strain evidence="11">PSN293</strain>
    </source>
</reference>
<dbReference type="GO" id="GO:0005524">
    <property type="term" value="F:ATP binding"/>
    <property type="evidence" value="ECO:0007669"/>
    <property type="project" value="UniProtKB-UniRule"/>
</dbReference>
<evidence type="ECO:0000256" key="4">
    <source>
        <dbReference type="ARBA" id="ARBA00022741"/>
    </source>
</evidence>
<comment type="subunit">
    <text evidence="7">Homodimer. Forms a heterotrimer with a catalytic subunit PAN2 to form the poly(A)-nuclease (PAN) deadenylation complex. Interacts (via PAM-2 motif) with poly(A)-binding protein PAB1 (via PABC domain), conferring substrate specificity of the enzyme complex.</text>
</comment>
<dbReference type="GO" id="GO:0006397">
    <property type="term" value="P:mRNA processing"/>
    <property type="evidence" value="ECO:0007669"/>
    <property type="project" value="UniProtKB-KW"/>
</dbReference>
<comment type="function">
    <text evidence="7">Regulatory subunit of the poly(A)-nuclease (PAN) deadenylation complex, one of two cytoplasmic mRNA deadenylases involved in mRNA turnover. PAN specifically shortens poly(A) tails of RNA and the activity is stimulated by poly(A)-binding protein PAB1. PAN deadenylation is followed by rapid degradation of the shortened mRNA tails by the CCR4-NOT complex. Deadenylated mRNAs are then degraded by two alternative mechanisms, namely exosome-mediated 3'-5' exonucleolytic degradation, or deadenlyation-dependent mRNA decaping and subsequent 5'-3' exonucleolytic degradation by XRN1. May also be involved in post-transcriptional maturation of mRNA poly(A) tails. PAN3 acts as a positive regulator for PAN activity, recruiting the catalytic subunit PAN2 to mRNA via its interaction with RNA and with PAB1.</text>
</comment>
<dbReference type="SUPFAM" id="SSF56112">
    <property type="entry name" value="Protein kinase-like (PK-like)"/>
    <property type="match status" value="1"/>
</dbReference>
<feature type="coiled-coil region" evidence="7">
    <location>
        <begin position="516"/>
        <end position="554"/>
    </location>
</feature>
<dbReference type="EMBL" id="MU858075">
    <property type="protein sequence ID" value="KAK4215838.1"/>
    <property type="molecule type" value="Genomic_DNA"/>
</dbReference>
<comment type="caution">
    <text evidence="11">The sequence shown here is derived from an EMBL/GenBank/DDBJ whole genome shotgun (WGS) entry which is preliminary data.</text>
</comment>
<keyword evidence="8" id="KW-0479">Metal-binding</keyword>
<dbReference type="GO" id="GO:0031251">
    <property type="term" value="C:PAN complex"/>
    <property type="evidence" value="ECO:0007669"/>
    <property type="project" value="UniProtKB-UniRule"/>
</dbReference>
<dbReference type="InterPro" id="IPR011009">
    <property type="entry name" value="Kinase-like_dom_sf"/>
</dbReference>
<accession>A0AAN6YAR5</accession>
<name>A0AAN6YAR5_9PEZI</name>
<dbReference type="PANTHER" id="PTHR12272">
    <property type="entry name" value="DEADENYLATION COMPLEX SUBUNIT PAN3"/>
    <property type="match status" value="1"/>
</dbReference>
<dbReference type="Pfam" id="PF18101">
    <property type="entry name" value="Pan3_CK"/>
    <property type="match status" value="1"/>
</dbReference>
<comment type="domain">
    <text evidence="7">Contains a pseudokinase domain. The protein kinase domain is predicted to be catalytically inactive because some of the residues important for catalytic activity are substituted and it lacks the equivalent of the binding site for a peptide substrate. However, it has retained an ATP-binding site and ATP-binding is required for mRNA degradation, stimulating the activity of the PAN2 nuclease in vitro. The nucleotide-binding site is juxtaposed to the RNase active site of PAN2 in the complex and may actually bind nucleosides of a poly(A) RNA rather than ATP, feeding the poly(A)-tail to the active site of the deadenylase and thus increasing the efficiency with which this distributive enzyme degrades oligo(A) RNAs.</text>
</comment>
<dbReference type="InterPro" id="IPR030844">
    <property type="entry name" value="PAN3"/>
</dbReference>
<keyword evidence="6 7" id="KW-0175">Coiled coil</keyword>
<dbReference type="Proteomes" id="UP001301769">
    <property type="component" value="Unassembled WGS sequence"/>
</dbReference>
<feature type="region of interest" description="Disordered" evidence="9">
    <location>
        <begin position="1"/>
        <end position="30"/>
    </location>
</feature>
<evidence type="ECO:0000256" key="3">
    <source>
        <dbReference type="ARBA" id="ARBA00022664"/>
    </source>
</evidence>
<feature type="zinc finger region" description="C3H1-type" evidence="8">
    <location>
        <begin position="26"/>
        <end position="55"/>
    </location>
</feature>
<evidence type="ECO:0000256" key="7">
    <source>
        <dbReference type="HAMAP-Rule" id="MF_03181"/>
    </source>
</evidence>
<dbReference type="GO" id="GO:0000289">
    <property type="term" value="P:nuclear-transcribed mRNA poly(A) tail shortening"/>
    <property type="evidence" value="ECO:0007669"/>
    <property type="project" value="UniProtKB-UniRule"/>
</dbReference>
<dbReference type="Gene3D" id="6.10.250.3160">
    <property type="match status" value="1"/>
</dbReference>
<dbReference type="AlphaFoldDB" id="A0AAN6YAR5"/>
<keyword evidence="12" id="KW-1185">Reference proteome</keyword>
<dbReference type="GO" id="GO:0008270">
    <property type="term" value="F:zinc ion binding"/>
    <property type="evidence" value="ECO:0007669"/>
    <property type="project" value="UniProtKB-KW"/>
</dbReference>
<gene>
    <name evidence="7" type="primary">PAN3</name>
    <name evidence="11" type="ORF">QBC37DRAFT_418285</name>
</gene>